<keyword evidence="7 14" id="KW-0547">Nucleotide-binding</keyword>
<dbReference type="PROSITE" id="PS00108">
    <property type="entry name" value="PROTEIN_KINASE_ST"/>
    <property type="match status" value="3"/>
</dbReference>
<keyword evidence="15" id="KW-0812">Transmembrane</keyword>
<sequence>MGLVGFVVLVEWVLGIGFLVGFKLACTSQAWKLWREGDICDIVDEVILESETYSKNENEKEIWRCIHVGLLCVQEFPKDRPTMPTVVSMLNSEISDLNTPKQPAFSEAPLLSNDVEDRASFNDGDMLVEYNILIQNSVSSKFWEEIMGKTISCSVLLALISCFYLLFATTLDTITPSKSIIDPDVIISQNGVFRLGFFSLANSSNCYIGVLYNQVPVQIVVWSFEDPSNAFTETMKINTDVKKGRKLELKSWKSINDPPDGNFYLNLKPFNSLEGIIRKNNKLYYRTGSWNGNTFLGYLEGFDIIYGELDSQGKFTEWKWDAGKGNWINKYSSYQTNYDVYGYCGGIRNIVEVIGVVDVLGLPFCSSKEITTMGVEQAKHPSSISNGQCKDQCMNMKNCLCVAYECSDGIGCMLWSGDLIEVQNFSASGVDLHIRLPSLELGENSIGVKLQQLQLFNFEELAVVTDNFHHIKKLGQGGFGPIEHQFYSENIGENSIEVKLQQLPLSSFIELATTINNFHHAKKLRQGGFCPVYRLINNGTLDDEKERAFKRLSKVVVISKLQHPNLVRLSGCCVDGKEKMLIYEYMPNKSLDKIELSSSRVNPERFQISFINHSVTSKFWVEIMGKTISYSVLLSCFYLLFATALDTITPSKSIKDPEFIISQNGTFRLGFFSLANSSNRYVGILYHQIPVQTVVWVANRNRPLKDSSGILNISDDGNLVVLNGKTEILWSSNVTNTAPNATTAQLSDLGNLVLSNGDDAGSSLWESFQHPSNAFIETMEISTDVKKGRKVEIKPWRSHDDPSDGNFSFGIEPFNIPEFVIWNNNQLYFRSGPWNGNMFIGLILPTVPFSWFSVVSDNQQQTFYIGYEDSNHFMLTYCELDSQGKFNERRWDAGKGNWIKSYSIYHTDCDVYGKCGEFGICNSTKRPICSCLKGFKPRNAEEWSRGNWSSGCLRTTPLQCQRDNNNGSGADQGDDGFLEMMMIKVPAFPDRSSTVNGKCKDQCLKNCSCVAYAYDSGIGCMMWSGDLIDVQESSRGVDLYIRLPASELDKGKSSKVIVITTVIGGILLPVFNFEELGTATNNFNPAKKLGQGGFGTVYRGTLDDGKEIAVKRLSKDSGQGLEEFMNEVVVISKLQHRNLVRLLGCCVEGEEKMLVYEYMPNKSLDAFLFDPAKQDVLDWRKRFNIIEGISRGLLYLHRDSRLKIIHRDLKASNILLDEELNPKISDFGMARIFGGNENQANTKRVVGTYGYMSPEYVMRGQFSERSDVFSFGVLLLEVVSGRRSTSFYNDQYGFSLLGYAWKLWGEGDICGIVDKVILESETYSKNENEKEIWRCIHVGLLCVQEFAKDRPTMPTFVSMLNSEISNLNTPKQPAFTEAPLLSHDVEDRASLNDLQFGTASHTITASKSIKDPDVIISQNGVFRLGFFSLASSSNRYVGILYHQIPVQTVVWVANRNRPLKDSSGILTISDNGNLVVSNGKAEILWSTNVTNLVPNATTAQLLDSGNLVLNYGDNGGSSSLWQSFQHPSNVFLQTMKMGVDLKTGRKVHTRSWKGPDDPSDGNFSQGLEPFNIPEGVLRNNDQIYFRTGPWNGHIYIGLIHMNTVYLDGFYVVADDEGKSYYETYEYSNKSMLIYYELDYEGRYVERKWDAGKGDWINSYHILQTDCDFYGKCGTFGICDRTKRPICSCSKGFKPRNAEEWSRGNWSRGCFRTTPLQCQRDNNNGSGGAGQSDDGFLKLKTMKVPAFPDRSSIINGECKDQCMKNCSCLAYAYDAAIGCMLWSGDLIDVQKLPTRGVDLYIRLSSSELGRNKRHKQIKHKSYSENVGESSVGVKLQQLPLFNFEELATATNNFNPAKKLGQGGFGTVYRGTLDDGKEIAVKRLSKDSGQGLEEFMNEVVVISKLQHRNLVRLLGCCVEGEEKMLVYEYMPNKSLDAFLFAKKDVLDWRKRFNIIEGISRGLLYLHRDSRLKIIHRDLKASNILLDKELNPKISDFGMARIFEGNENQANTKRVVGTYGYMSPEYVMRGQFSEKSDVFSFGVLLLEAWKLWWEGDICGIVDKVILESETYSKNENEKEIWRCIHVGLLCVQEFAKDRPTMPIVVSMLNSEISDLNTPKQPAFTQAPLMSHDVEDRASLNDFWEEIMGKTISCSVLLALISCFYLLFAIALDTITPSKSIKDPDVIISQNGVFRLGFFSLANSSNRYVGILYNQIPVQTVVWVANRNRPLKDSSGILNISDDGNLVVSNGKAEVLWSSHVNNTAPNATTAQLLDSGNLVLSNGEDGASSLWESFEDPSNAFIETMKISTDVKKGRKVELKSWKSIDDPSDGNFSLSLEPFNSPEGVITKNNELYYRTGPWNGNTFIGLIDKYTAYLEGFDVVADNPQQPYHMTYEFSNDSMLIYGKLDSQGKFIEWKWDAGKGNWINKYSSYQTNCDVYGYCGAFGICDSSKRPICSCLKGFKPRNIEEWSRGNWSSGCFRTTPLQCQRDNNNGSGAGQGDDGFLEMKRMKVPAFPLPSSISNGQCKEQCMNMKNCSCVAYAYDDGIGCMLWSGDLIDVQKFSASGVDLYIRLPFSELDKGKSSKVIVITTLPLFNFEELATATDNFHHTKKLGQGGFGPVYKGTLDDGKEIAVKRLSKASGQGLEEFMNEVVVISKLQHRNLVKLLGCFVEGEEKMLVYEYMPNKSLDTFLFDPAKQDVLDWRKRFIIIEGISRGLLYLHRDSRLKIIHRDLKASNVLLDKELNPKISDFGMARIFGGNENQANTKRVVGTYGYMSPEYAMQGQFSEKSDVFSFGVLLLEIAWRLWNAGNIWSLVDKIISKSELNSKNEKEIWKCIHVGLLCVQEYAKDRPTMSTIVSMLNNEISDLYPPKQPAFTQAPLINHVVEERVSLNDVTLTDFDGR</sequence>
<dbReference type="Gene3D" id="3.30.200.20">
    <property type="entry name" value="Phosphorylase Kinase, domain 1"/>
    <property type="match status" value="4"/>
</dbReference>
<dbReference type="CDD" id="cd14066">
    <property type="entry name" value="STKc_IRAK"/>
    <property type="match status" value="3"/>
</dbReference>
<dbReference type="SUPFAM" id="SSF56112">
    <property type="entry name" value="Protein kinase-like (PK-like)"/>
    <property type="match status" value="4"/>
</dbReference>
<dbReference type="PROSITE" id="PS50011">
    <property type="entry name" value="PROTEIN_KINASE_DOM"/>
    <property type="match status" value="3"/>
</dbReference>
<dbReference type="InterPro" id="IPR001245">
    <property type="entry name" value="Ser-Thr/Tyr_kinase_cat_dom"/>
</dbReference>
<dbReference type="InterPro" id="IPR000719">
    <property type="entry name" value="Prot_kinase_dom"/>
</dbReference>
<dbReference type="InterPro" id="IPR011009">
    <property type="entry name" value="Kinase-like_dom_sf"/>
</dbReference>
<evidence type="ECO:0000256" key="1">
    <source>
        <dbReference type="ARBA" id="ARBA00004251"/>
    </source>
</evidence>
<feature type="domain" description="Protein kinase" evidence="16">
    <location>
        <begin position="2604"/>
        <end position="2873"/>
    </location>
</feature>
<dbReference type="FunFam" id="3.30.200.20:FF:000195">
    <property type="entry name" value="G-type lectin S-receptor-like serine/threonine-protein kinase"/>
    <property type="match status" value="2"/>
</dbReference>
<keyword evidence="11" id="KW-0325">Glycoprotein</keyword>
<dbReference type="SMART" id="SM00220">
    <property type="entry name" value="S_TKc"/>
    <property type="match status" value="3"/>
</dbReference>
<feature type="binding site" evidence="14">
    <location>
        <position position="1880"/>
    </location>
    <ligand>
        <name>ATP</name>
        <dbReference type="ChEBI" id="CHEBI:30616"/>
    </ligand>
</feature>
<dbReference type="InterPro" id="IPR003609">
    <property type="entry name" value="Pan_app"/>
</dbReference>
<dbReference type="GO" id="GO:0048544">
    <property type="term" value="P:recognition of pollen"/>
    <property type="evidence" value="ECO:0007669"/>
    <property type="project" value="InterPro"/>
</dbReference>
<feature type="domain" description="Bulb-type lectin" evidence="17">
    <location>
        <begin position="1400"/>
        <end position="1522"/>
    </location>
</feature>
<gene>
    <name evidence="19" type="ORF">CXB51_002060</name>
</gene>
<feature type="domain" description="Protein kinase" evidence="16">
    <location>
        <begin position="1083"/>
        <end position="1404"/>
    </location>
</feature>
<evidence type="ECO:0000256" key="13">
    <source>
        <dbReference type="ARBA" id="ARBA00048679"/>
    </source>
</evidence>
<dbReference type="PROSITE" id="PS50948">
    <property type="entry name" value="PAN"/>
    <property type="match status" value="4"/>
</dbReference>
<dbReference type="OrthoDB" id="1934880at2759"/>
<keyword evidence="5" id="KW-0808">Transferase</keyword>
<evidence type="ECO:0000256" key="9">
    <source>
        <dbReference type="ARBA" id="ARBA00022840"/>
    </source>
</evidence>
<dbReference type="InterPro" id="IPR036426">
    <property type="entry name" value="Bulb-type_lectin_dom_sf"/>
</dbReference>
<keyword evidence="15" id="KW-0472">Membrane</keyword>
<comment type="catalytic activity">
    <reaction evidence="13">
        <text>L-seryl-[protein] + ATP = O-phospho-L-seryl-[protein] + ADP + H(+)</text>
        <dbReference type="Rhea" id="RHEA:17989"/>
        <dbReference type="Rhea" id="RHEA-COMP:9863"/>
        <dbReference type="Rhea" id="RHEA-COMP:11604"/>
        <dbReference type="ChEBI" id="CHEBI:15378"/>
        <dbReference type="ChEBI" id="CHEBI:29999"/>
        <dbReference type="ChEBI" id="CHEBI:30616"/>
        <dbReference type="ChEBI" id="CHEBI:83421"/>
        <dbReference type="ChEBI" id="CHEBI:456216"/>
        <dbReference type="EC" id="2.7.11.1"/>
    </reaction>
</comment>
<evidence type="ECO:0000256" key="5">
    <source>
        <dbReference type="ARBA" id="ARBA00022679"/>
    </source>
</evidence>
<evidence type="ECO:0000256" key="15">
    <source>
        <dbReference type="SAM" id="Phobius"/>
    </source>
</evidence>
<dbReference type="InterPro" id="IPR017441">
    <property type="entry name" value="Protein_kinase_ATP_BS"/>
</dbReference>
<reference evidence="19 20" key="1">
    <citation type="journal article" date="2021" name="bioRxiv">
        <title>The Gossypium anomalum genome as a resource for cotton improvement and evolutionary analysis of hybrid incompatibility.</title>
        <authorList>
            <person name="Grover C.E."/>
            <person name="Yuan D."/>
            <person name="Arick M.A."/>
            <person name="Miller E.R."/>
            <person name="Hu G."/>
            <person name="Peterson D.G."/>
            <person name="Wendel J.F."/>
            <person name="Udall J.A."/>
        </authorList>
    </citation>
    <scope>NUCLEOTIDE SEQUENCE [LARGE SCALE GENOMIC DNA]</scope>
    <source>
        <strain evidence="19">JFW-Udall</strain>
        <tissue evidence="19">Leaf</tissue>
    </source>
</reference>
<evidence type="ECO:0000256" key="3">
    <source>
        <dbReference type="ARBA" id="ARBA00022475"/>
    </source>
</evidence>
<evidence type="ECO:0000256" key="2">
    <source>
        <dbReference type="ARBA" id="ARBA00012513"/>
    </source>
</evidence>
<feature type="domain" description="Bulb-type lectin" evidence="17">
    <location>
        <begin position="2168"/>
        <end position="2290"/>
    </location>
</feature>
<dbReference type="InterPro" id="IPR001480">
    <property type="entry name" value="Bulb-type_lectin_dom"/>
</dbReference>
<feature type="domain" description="Protein kinase" evidence="16">
    <location>
        <begin position="1852"/>
        <end position="2148"/>
    </location>
</feature>
<keyword evidence="4" id="KW-0723">Serine/threonine-protein kinase</keyword>
<dbReference type="Gene3D" id="1.10.510.10">
    <property type="entry name" value="Transferase(Phosphotransferase) domain 1"/>
    <property type="match status" value="4"/>
</dbReference>
<dbReference type="PANTHER" id="PTHR27002:SF1113">
    <property type="entry name" value="G-TYPE LECTIN S-RECEPTOR-LIKE SERINE_THREONINE-PROTEIN KINASE SD1-13"/>
    <property type="match status" value="1"/>
</dbReference>
<feature type="domain" description="Apple" evidence="18">
    <location>
        <begin position="365"/>
        <end position="437"/>
    </location>
</feature>
<evidence type="ECO:0000259" key="16">
    <source>
        <dbReference type="PROSITE" id="PS50011"/>
    </source>
</evidence>
<feature type="binding site" evidence="14">
    <location>
        <position position="1111"/>
    </location>
    <ligand>
        <name>ATP</name>
        <dbReference type="ChEBI" id="CHEBI:30616"/>
    </ligand>
</feature>
<evidence type="ECO:0000259" key="18">
    <source>
        <dbReference type="PROSITE" id="PS50948"/>
    </source>
</evidence>
<evidence type="ECO:0000256" key="14">
    <source>
        <dbReference type="PROSITE-ProRule" id="PRU10141"/>
    </source>
</evidence>
<dbReference type="EC" id="2.7.11.1" evidence="2"/>
<evidence type="ECO:0000256" key="6">
    <source>
        <dbReference type="ARBA" id="ARBA00022729"/>
    </source>
</evidence>
<dbReference type="FunFam" id="3.30.200.20:FF:000418">
    <property type="entry name" value="G-type lectin S-receptor-like serine/threonine-protein kinase"/>
    <property type="match status" value="1"/>
</dbReference>
<comment type="caution">
    <text evidence="19">The sequence shown here is derived from an EMBL/GenBank/DDBJ whole genome shotgun (WGS) entry which is preliminary data.</text>
</comment>
<evidence type="ECO:0000313" key="20">
    <source>
        <dbReference type="Proteomes" id="UP000701853"/>
    </source>
</evidence>
<evidence type="ECO:0000256" key="10">
    <source>
        <dbReference type="ARBA" id="ARBA00023157"/>
    </source>
</evidence>
<dbReference type="EMBL" id="JAHUZN010000001">
    <property type="protein sequence ID" value="KAG8502238.1"/>
    <property type="molecule type" value="Genomic_DNA"/>
</dbReference>
<feature type="domain" description="Apple" evidence="18">
    <location>
        <begin position="2484"/>
        <end position="2571"/>
    </location>
</feature>
<organism evidence="19 20">
    <name type="scientific">Gossypium anomalum</name>
    <dbReference type="NCBI Taxonomy" id="47600"/>
    <lineage>
        <taxon>Eukaryota</taxon>
        <taxon>Viridiplantae</taxon>
        <taxon>Streptophyta</taxon>
        <taxon>Embryophyta</taxon>
        <taxon>Tracheophyta</taxon>
        <taxon>Spermatophyta</taxon>
        <taxon>Magnoliopsida</taxon>
        <taxon>eudicotyledons</taxon>
        <taxon>Gunneridae</taxon>
        <taxon>Pentapetalae</taxon>
        <taxon>rosids</taxon>
        <taxon>malvids</taxon>
        <taxon>Malvales</taxon>
        <taxon>Malvaceae</taxon>
        <taxon>Malvoideae</taxon>
        <taxon>Gossypium</taxon>
    </lineage>
</organism>
<feature type="transmembrane region" description="Helical" evidence="15">
    <location>
        <begin position="146"/>
        <end position="167"/>
    </location>
</feature>
<proteinExistence type="predicted"/>
<dbReference type="Pfam" id="PF08276">
    <property type="entry name" value="PAN_2"/>
    <property type="match status" value="4"/>
</dbReference>
<dbReference type="CDD" id="cd00028">
    <property type="entry name" value="B_lectin"/>
    <property type="match status" value="3"/>
</dbReference>
<dbReference type="InterPro" id="IPR000858">
    <property type="entry name" value="S_locus_glycoprot_dom"/>
</dbReference>
<dbReference type="GO" id="GO:0005524">
    <property type="term" value="F:ATP binding"/>
    <property type="evidence" value="ECO:0007669"/>
    <property type="project" value="UniProtKB-UniRule"/>
</dbReference>
<feature type="domain" description="Apple" evidence="18">
    <location>
        <begin position="960"/>
        <end position="1044"/>
    </location>
</feature>
<dbReference type="InterPro" id="IPR008271">
    <property type="entry name" value="Ser/Thr_kinase_AS"/>
</dbReference>
<dbReference type="SMART" id="SM00108">
    <property type="entry name" value="B_lectin"/>
    <property type="match status" value="3"/>
</dbReference>
<dbReference type="SMART" id="SM00473">
    <property type="entry name" value="PAN_AP"/>
    <property type="match status" value="4"/>
</dbReference>
<dbReference type="GO" id="GO:0005886">
    <property type="term" value="C:plasma membrane"/>
    <property type="evidence" value="ECO:0007669"/>
    <property type="project" value="UniProtKB-SubCell"/>
</dbReference>
<accession>A0A8J6DEB9</accession>
<evidence type="ECO:0000256" key="8">
    <source>
        <dbReference type="ARBA" id="ARBA00022777"/>
    </source>
</evidence>
<evidence type="ECO:0000256" key="11">
    <source>
        <dbReference type="ARBA" id="ARBA00023180"/>
    </source>
</evidence>
<dbReference type="Gene3D" id="2.90.10.10">
    <property type="entry name" value="Bulb-type lectin domain"/>
    <property type="match status" value="3"/>
</dbReference>
<dbReference type="Pfam" id="PF01453">
    <property type="entry name" value="B_lectin"/>
    <property type="match status" value="3"/>
</dbReference>
<keyword evidence="15" id="KW-1133">Transmembrane helix</keyword>
<evidence type="ECO:0000256" key="12">
    <source>
        <dbReference type="ARBA" id="ARBA00047899"/>
    </source>
</evidence>
<evidence type="ECO:0000313" key="19">
    <source>
        <dbReference type="EMBL" id="KAG8502238.1"/>
    </source>
</evidence>
<comment type="subcellular location">
    <subcellularLocation>
        <location evidence="1">Cell membrane</location>
        <topology evidence="1">Single-pass type I membrane protein</topology>
    </subcellularLocation>
</comment>
<feature type="transmembrane region" description="Helical" evidence="15">
    <location>
        <begin position="6"/>
        <end position="26"/>
    </location>
</feature>
<dbReference type="FunFam" id="1.10.510.10:FF:000467">
    <property type="entry name" value="Liguleless narrow1"/>
    <property type="match status" value="1"/>
</dbReference>
<evidence type="ECO:0000256" key="7">
    <source>
        <dbReference type="ARBA" id="ARBA00022741"/>
    </source>
</evidence>
<dbReference type="Pfam" id="PF00954">
    <property type="entry name" value="S_locus_glycop"/>
    <property type="match status" value="3"/>
</dbReference>
<dbReference type="PROSITE" id="PS50927">
    <property type="entry name" value="BULB_LECTIN"/>
    <property type="match status" value="3"/>
</dbReference>
<dbReference type="FunFam" id="1.10.510.10:FF:000060">
    <property type="entry name" value="G-type lectin S-receptor-like serine/threonine-protein kinase"/>
    <property type="match status" value="2"/>
</dbReference>
<dbReference type="PANTHER" id="PTHR27002">
    <property type="entry name" value="RECEPTOR-LIKE SERINE/THREONINE-PROTEIN KINASE SD1-8"/>
    <property type="match status" value="1"/>
</dbReference>
<dbReference type="CDD" id="cd01098">
    <property type="entry name" value="PAN_AP_plant"/>
    <property type="match status" value="4"/>
</dbReference>
<protein>
    <recommendedName>
        <fullName evidence="2">non-specific serine/threonine protein kinase</fullName>
        <ecNumber evidence="2">2.7.11.1</ecNumber>
    </recommendedName>
</protein>
<keyword evidence="6" id="KW-0732">Signal</keyword>
<evidence type="ECO:0000256" key="4">
    <source>
        <dbReference type="ARBA" id="ARBA00022527"/>
    </source>
</evidence>
<dbReference type="PROSITE" id="PS00107">
    <property type="entry name" value="PROTEIN_KINASE_ATP"/>
    <property type="match status" value="2"/>
</dbReference>
<keyword evidence="10" id="KW-1015">Disulfide bond</keyword>
<dbReference type="Pfam" id="PF07714">
    <property type="entry name" value="PK_Tyr_Ser-Thr"/>
    <property type="match status" value="4"/>
</dbReference>
<keyword evidence="20" id="KW-1185">Reference proteome</keyword>
<dbReference type="GO" id="GO:0004674">
    <property type="term" value="F:protein serine/threonine kinase activity"/>
    <property type="evidence" value="ECO:0007669"/>
    <property type="project" value="UniProtKB-KW"/>
</dbReference>
<evidence type="ECO:0000259" key="17">
    <source>
        <dbReference type="PROSITE" id="PS50927"/>
    </source>
</evidence>
<feature type="domain" description="Apple" evidence="18">
    <location>
        <begin position="1717"/>
        <end position="1803"/>
    </location>
</feature>
<dbReference type="SUPFAM" id="SSF51110">
    <property type="entry name" value="alpha-D-mannose-specific plant lectins"/>
    <property type="match status" value="3"/>
</dbReference>
<name>A0A8J6DEB9_9ROSI</name>
<keyword evidence="3" id="KW-1003">Cell membrane</keyword>
<feature type="domain" description="Bulb-type lectin" evidence="17">
    <location>
        <begin position="645"/>
        <end position="767"/>
    </location>
</feature>
<keyword evidence="8" id="KW-0418">Kinase</keyword>
<dbReference type="FunFam" id="2.90.10.10:FF:000001">
    <property type="entry name" value="G-type lectin S-receptor-like serine/threonine-protein kinase"/>
    <property type="match status" value="3"/>
</dbReference>
<keyword evidence="9 14" id="KW-0067">ATP-binding</keyword>
<comment type="catalytic activity">
    <reaction evidence="12">
        <text>L-threonyl-[protein] + ATP = O-phospho-L-threonyl-[protein] + ADP + H(+)</text>
        <dbReference type="Rhea" id="RHEA:46608"/>
        <dbReference type="Rhea" id="RHEA-COMP:11060"/>
        <dbReference type="Rhea" id="RHEA-COMP:11605"/>
        <dbReference type="ChEBI" id="CHEBI:15378"/>
        <dbReference type="ChEBI" id="CHEBI:30013"/>
        <dbReference type="ChEBI" id="CHEBI:30616"/>
        <dbReference type="ChEBI" id="CHEBI:61977"/>
        <dbReference type="ChEBI" id="CHEBI:456216"/>
        <dbReference type="EC" id="2.7.11.1"/>
    </reaction>
</comment>
<dbReference type="Proteomes" id="UP000701853">
    <property type="component" value="Chromosome 1"/>
</dbReference>